<evidence type="ECO:0000313" key="10">
    <source>
        <dbReference type="EMBL" id="HIU51966.1"/>
    </source>
</evidence>
<dbReference type="Pfam" id="PF01061">
    <property type="entry name" value="ABC2_membrane"/>
    <property type="match status" value="1"/>
</dbReference>
<reference evidence="10" key="1">
    <citation type="submission" date="2020-10" db="EMBL/GenBank/DDBJ databases">
        <authorList>
            <person name="Gilroy R."/>
        </authorList>
    </citation>
    <scope>NUCLEOTIDE SEQUENCE</scope>
    <source>
        <strain evidence="10">CHK195-15760</strain>
    </source>
</reference>
<evidence type="ECO:0000256" key="7">
    <source>
        <dbReference type="ARBA" id="ARBA00023136"/>
    </source>
</evidence>
<protein>
    <submittedName>
        <fullName evidence="10">ABC transporter permease</fullName>
    </submittedName>
</protein>
<proteinExistence type="inferred from homology"/>
<keyword evidence="6 8" id="KW-1133">Transmembrane helix</keyword>
<evidence type="ECO:0000313" key="11">
    <source>
        <dbReference type="Proteomes" id="UP000824093"/>
    </source>
</evidence>
<comment type="similarity">
    <text evidence="2">Belongs to the ABC-2 integral membrane protein family.</text>
</comment>
<organism evidence="10 11">
    <name type="scientific">Candidatus Merdicola faecigallinarum</name>
    <dbReference type="NCBI Taxonomy" id="2840862"/>
    <lineage>
        <taxon>Bacteria</taxon>
        <taxon>Bacillati</taxon>
        <taxon>Bacillota</taxon>
        <taxon>Clostridia</taxon>
        <taxon>Candidatus Merdicola</taxon>
    </lineage>
</organism>
<dbReference type="EMBL" id="DVNH01000037">
    <property type="protein sequence ID" value="HIU51966.1"/>
    <property type="molecule type" value="Genomic_DNA"/>
</dbReference>
<dbReference type="GO" id="GO:0140359">
    <property type="term" value="F:ABC-type transporter activity"/>
    <property type="evidence" value="ECO:0007669"/>
    <property type="project" value="InterPro"/>
</dbReference>
<accession>A0A9D1S9J9</accession>
<name>A0A9D1S9J9_9FIRM</name>
<dbReference type="AlphaFoldDB" id="A0A9D1S9J9"/>
<evidence type="ECO:0000256" key="6">
    <source>
        <dbReference type="ARBA" id="ARBA00022989"/>
    </source>
</evidence>
<feature type="transmembrane region" description="Helical" evidence="8">
    <location>
        <begin position="135"/>
        <end position="154"/>
    </location>
</feature>
<evidence type="ECO:0000256" key="5">
    <source>
        <dbReference type="ARBA" id="ARBA00022692"/>
    </source>
</evidence>
<evidence type="ECO:0000256" key="3">
    <source>
        <dbReference type="ARBA" id="ARBA00022448"/>
    </source>
</evidence>
<reference evidence="10" key="2">
    <citation type="journal article" date="2021" name="PeerJ">
        <title>Extensive microbial diversity within the chicken gut microbiome revealed by metagenomics and culture.</title>
        <authorList>
            <person name="Gilroy R."/>
            <person name="Ravi A."/>
            <person name="Getino M."/>
            <person name="Pursley I."/>
            <person name="Horton D.L."/>
            <person name="Alikhan N.F."/>
            <person name="Baker D."/>
            <person name="Gharbi K."/>
            <person name="Hall N."/>
            <person name="Watson M."/>
            <person name="Adriaenssens E.M."/>
            <person name="Foster-Nyarko E."/>
            <person name="Jarju S."/>
            <person name="Secka A."/>
            <person name="Antonio M."/>
            <person name="Oren A."/>
            <person name="Chaudhuri R.R."/>
            <person name="La Ragione R."/>
            <person name="Hildebrand F."/>
            <person name="Pallen M.J."/>
        </authorList>
    </citation>
    <scope>NUCLEOTIDE SEQUENCE</scope>
    <source>
        <strain evidence="10">CHK195-15760</strain>
    </source>
</reference>
<dbReference type="Proteomes" id="UP000824093">
    <property type="component" value="Unassembled WGS sequence"/>
</dbReference>
<evidence type="ECO:0000256" key="4">
    <source>
        <dbReference type="ARBA" id="ARBA00022475"/>
    </source>
</evidence>
<dbReference type="InterPro" id="IPR013525">
    <property type="entry name" value="ABC2_TM"/>
</dbReference>
<sequence>MIKKVYFPREILPISVVTSGAVNFIISTIIILAFVICSPIGLSKFVLLYPVILLVQYVLLLGISFIVSSITVYFRDLEHIIGVILMAAFYGTPIVYRLEDLPHNLQMLMQINPMTHIINAYRDIFYYQQMPNMKVLGILFVGAIILTIIGYFIFKKLQKGFAEEL</sequence>
<keyword evidence="4" id="KW-1003">Cell membrane</keyword>
<evidence type="ECO:0000256" key="2">
    <source>
        <dbReference type="ARBA" id="ARBA00007783"/>
    </source>
</evidence>
<evidence type="ECO:0000256" key="1">
    <source>
        <dbReference type="ARBA" id="ARBA00004429"/>
    </source>
</evidence>
<feature type="domain" description="ABC-2 type transporter transmembrane" evidence="9">
    <location>
        <begin position="5"/>
        <end position="126"/>
    </location>
</feature>
<feature type="transmembrane region" description="Helical" evidence="8">
    <location>
        <begin position="80"/>
        <end position="98"/>
    </location>
</feature>
<comment type="caution">
    <text evidence="10">The sequence shown here is derived from an EMBL/GenBank/DDBJ whole genome shotgun (WGS) entry which is preliminary data.</text>
</comment>
<keyword evidence="3" id="KW-0813">Transport</keyword>
<dbReference type="PANTHER" id="PTHR30413">
    <property type="entry name" value="INNER MEMBRANE TRANSPORT PERMEASE"/>
    <property type="match status" value="1"/>
</dbReference>
<evidence type="ECO:0000259" key="9">
    <source>
        <dbReference type="Pfam" id="PF01061"/>
    </source>
</evidence>
<feature type="transmembrane region" description="Helical" evidence="8">
    <location>
        <begin position="12"/>
        <end position="36"/>
    </location>
</feature>
<dbReference type="PANTHER" id="PTHR30413:SF8">
    <property type="entry name" value="TRANSPORT PERMEASE PROTEIN"/>
    <property type="match status" value="1"/>
</dbReference>
<gene>
    <name evidence="10" type="ORF">IAB70_05035</name>
</gene>
<keyword evidence="7 8" id="KW-0472">Membrane</keyword>
<dbReference type="GO" id="GO:0015920">
    <property type="term" value="P:lipopolysaccharide transport"/>
    <property type="evidence" value="ECO:0007669"/>
    <property type="project" value="TreeGrafter"/>
</dbReference>
<evidence type="ECO:0000256" key="8">
    <source>
        <dbReference type="SAM" id="Phobius"/>
    </source>
</evidence>
<comment type="subcellular location">
    <subcellularLocation>
        <location evidence="1">Cell inner membrane</location>
        <topology evidence="1">Multi-pass membrane protein</topology>
    </subcellularLocation>
</comment>
<feature type="transmembrane region" description="Helical" evidence="8">
    <location>
        <begin position="48"/>
        <end position="73"/>
    </location>
</feature>
<keyword evidence="5 8" id="KW-0812">Transmembrane</keyword>
<dbReference type="GO" id="GO:0005886">
    <property type="term" value="C:plasma membrane"/>
    <property type="evidence" value="ECO:0007669"/>
    <property type="project" value="UniProtKB-SubCell"/>
</dbReference>